<gene>
    <name evidence="1" type="ORF">M413DRAFT_373686</name>
</gene>
<dbReference type="Proteomes" id="UP000053424">
    <property type="component" value="Unassembled WGS sequence"/>
</dbReference>
<name>A0A0C2YSM8_HEBCY</name>
<organism evidence="1 2">
    <name type="scientific">Hebeloma cylindrosporum</name>
    <dbReference type="NCBI Taxonomy" id="76867"/>
    <lineage>
        <taxon>Eukaryota</taxon>
        <taxon>Fungi</taxon>
        <taxon>Dikarya</taxon>
        <taxon>Basidiomycota</taxon>
        <taxon>Agaricomycotina</taxon>
        <taxon>Agaricomycetes</taxon>
        <taxon>Agaricomycetidae</taxon>
        <taxon>Agaricales</taxon>
        <taxon>Agaricineae</taxon>
        <taxon>Hymenogastraceae</taxon>
        <taxon>Hebeloma</taxon>
    </lineage>
</organism>
<protein>
    <submittedName>
        <fullName evidence="1">Uncharacterized protein</fullName>
    </submittedName>
</protein>
<sequence length="183" mass="21481">MILAAFDIYMLINLKNPGLSVINLMVLRSFASDLGLEVNEFDTWVDYTPIFTFHAFLYERISDAFSSEDRSYTELALWCVDFLPDQSSMRGFSQNEWATIIWLYISESLTSDQEPHAYESSNQSLKPDENKWTELECNELTGRTLDYGWHLEDVCEKEVGSAYYDARMDSWKRPMRTEIFERN</sequence>
<keyword evidence="2" id="KW-1185">Reference proteome</keyword>
<dbReference type="HOGENOM" id="CLU_1475340_0_0_1"/>
<dbReference type="AlphaFoldDB" id="A0A0C2YSM8"/>
<proteinExistence type="predicted"/>
<reference evidence="1 2" key="1">
    <citation type="submission" date="2014-04" db="EMBL/GenBank/DDBJ databases">
        <authorList>
            <consortium name="DOE Joint Genome Institute"/>
            <person name="Kuo A."/>
            <person name="Gay G."/>
            <person name="Dore J."/>
            <person name="Kohler A."/>
            <person name="Nagy L.G."/>
            <person name="Floudas D."/>
            <person name="Copeland A."/>
            <person name="Barry K.W."/>
            <person name="Cichocki N."/>
            <person name="Veneault-Fourrey C."/>
            <person name="LaButti K."/>
            <person name="Lindquist E.A."/>
            <person name="Lipzen A."/>
            <person name="Lundell T."/>
            <person name="Morin E."/>
            <person name="Murat C."/>
            <person name="Sun H."/>
            <person name="Tunlid A."/>
            <person name="Henrissat B."/>
            <person name="Grigoriev I.V."/>
            <person name="Hibbett D.S."/>
            <person name="Martin F."/>
            <person name="Nordberg H.P."/>
            <person name="Cantor M.N."/>
            <person name="Hua S.X."/>
        </authorList>
    </citation>
    <scope>NUCLEOTIDE SEQUENCE [LARGE SCALE GENOMIC DNA]</scope>
    <source>
        <strain evidence="2">h7</strain>
    </source>
</reference>
<reference evidence="2" key="2">
    <citation type="submission" date="2015-01" db="EMBL/GenBank/DDBJ databases">
        <title>Evolutionary Origins and Diversification of the Mycorrhizal Mutualists.</title>
        <authorList>
            <consortium name="DOE Joint Genome Institute"/>
            <consortium name="Mycorrhizal Genomics Consortium"/>
            <person name="Kohler A."/>
            <person name="Kuo A."/>
            <person name="Nagy L.G."/>
            <person name="Floudas D."/>
            <person name="Copeland A."/>
            <person name="Barry K.W."/>
            <person name="Cichocki N."/>
            <person name="Veneault-Fourrey C."/>
            <person name="LaButti K."/>
            <person name="Lindquist E.A."/>
            <person name="Lipzen A."/>
            <person name="Lundell T."/>
            <person name="Morin E."/>
            <person name="Murat C."/>
            <person name="Riley R."/>
            <person name="Ohm R."/>
            <person name="Sun H."/>
            <person name="Tunlid A."/>
            <person name="Henrissat B."/>
            <person name="Grigoriev I.V."/>
            <person name="Hibbett D.S."/>
            <person name="Martin F."/>
        </authorList>
    </citation>
    <scope>NUCLEOTIDE SEQUENCE [LARGE SCALE GENOMIC DNA]</scope>
    <source>
        <strain evidence="2">h7</strain>
    </source>
</reference>
<evidence type="ECO:0000313" key="2">
    <source>
        <dbReference type="Proteomes" id="UP000053424"/>
    </source>
</evidence>
<accession>A0A0C2YSM8</accession>
<dbReference type="EMBL" id="KN831774">
    <property type="protein sequence ID" value="KIM44027.1"/>
    <property type="molecule type" value="Genomic_DNA"/>
</dbReference>
<evidence type="ECO:0000313" key="1">
    <source>
        <dbReference type="EMBL" id="KIM44027.1"/>
    </source>
</evidence>